<feature type="region of interest" description="Disordered" evidence="1">
    <location>
        <begin position="108"/>
        <end position="144"/>
    </location>
</feature>
<organism evidence="2 3">
    <name type="scientific">Penicillium canescens</name>
    <dbReference type="NCBI Taxonomy" id="5083"/>
    <lineage>
        <taxon>Eukaryota</taxon>
        <taxon>Fungi</taxon>
        <taxon>Dikarya</taxon>
        <taxon>Ascomycota</taxon>
        <taxon>Pezizomycotina</taxon>
        <taxon>Eurotiomycetes</taxon>
        <taxon>Eurotiomycetidae</taxon>
        <taxon>Eurotiales</taxon>
        <taxon>Aspergillaceae</taxon>
        <taxon>Penicillium</taxon>
    </lineage>
</organism>
<comment type="caution">
    <text evidence="2">The sequence shown here is derived from an EMBL/GenBank/DDBJ whole genome shotgun (WGS) entry which is preliminary data.</text>
</comment>
<evidence type="ECO:0000313" key="2">
    <source>
        <dbReference type="EMBL" id="KAJ6029843.1"/>
    </source>
</evidence>
<feature type="compositionally biased region" description="Acidic residues" evidence="1">
    <location>
        <begin position="130"/>
        <end position="144"/>
    </location>
</feature>
<reference evidence="2" key="1">
    <citation type="journal article" date="2023" name="IMA Fungus">
        <title>Comparative genomic study of the Penicillium genus elucidates a diverse pangenome and 15 lateral gene transfer events.</title>
        <authorList>
            <person name="Petersen C."/>
            <person name="Sorensen T."/>
            <person name="Nielsen M.R."/>
            <person name="Sondergaard T.E."/>
            <person name="Sorensen J.L."/>
            <person name="Fitzpatrick D.A."/>
            <person name="Frisvad J.C."/>
            <person name="Nielsen K.L."/>
        </authorList>
    </citation>
    <scope>NUCLEOTIDE SEQUENCE</scope>
    <source>
        <strain evidence="2">IBT 15450</strain>
    </source>
</reference>
<protein>
    <submittedName>
        <fullName evidence="2">Uncharacterized protein</fullName>
    </submittedName>
</protein>
<accession>A0AAD6I314</accession>
<feature type="compositionally biased region" description="Basic and acidic residues" evidence="1">
    <location>
        <begin position="117"/>
        <end position="129"/>
    </location>
</feature>
<evidence type="ECO:0000313" key="3">
    <source>
        <dbReference type="Proteomes" id="UP001219568"/>
    </source>
</evidence>
<sequence>MTRARQRAGIKTGNAIGLGRAHTTAAGLASDSWGSLYALAHQILDSAEWWTPDRNWELARAIDASDNEIMMWTDATVASLLKEDPEWLQWVSPMVGSRSPSMEHTLKPAYVMSDLSQSERSDGFDHSSDEDFTGDTTEPELSDY</sequence>
<reference evidence="2" key="2">
    <citation type="submission" date="2023-01" db="EMBL/GenBank/DDBJ databases">
        <authorList>
            <person name="Petersen C."/>
        </authorList>
    </citation>
    <scope>NUCLEOTIDE SEQUENCE</scope>
    <source>
        <strain evidence="2">IBT 15450</strain>
    </source>
</reference>
<gene>
    <name evidence="2" type="ORF">N7460_010109</name>
</gene>
<dbReference type="Proteomes" id="UP001219568">
    <property type="component" value="Unassembled WGS sequence"/>
</dbReference>
<keyword evidence="3" id="KW-1185">Reference proteome</keyword>
<proteinExistence type="predicted"/>
<dbReference type="AlphaFoldDB" id="A0AAD6I314"/>
<evidence type="ECO:0000256" key="1">
    <source>
        <dbReference type="SAM" id="MobiDB-lite"/>
    </source>
</evidence>
<dbReference type="EMBL" id="JAQJZL010000014">
    <property type="protein sequence ID" value="KAJ6029843.1"/>
    <property type="molecule type" value="Genomic_DNA"/>
</dbReference>
<name>A0AAD6I314_PENCN</name>